<dbReference type="RefSeq" id="WP_102770181.1">
    <property type="nucleotide sequence ID" value="NZ_POSP01000004.1"/>
</dbReference>
<organism evidence="3 4">
    <name type="scientific">Kinneretia aquatilis</name>
    <dbReference type="NCBI Taxonomy" id="2070761"/>
    <lineage>
        <taxon>Bacteria</taxon>
        <taxon>Pseudomonadati</taxon>
        <taxon>Pseudomonadota</taxon>
        <taxon>Betaproteobacteria</taxon>
        <taxon>Burkholderiales</taxon>
        <taxon>Sphaerotilaceae</taxon>
        <taxon>Roseateles</taxon>
    </lineage>
</organism>
<dbReference type="OrthoDB" id="8897210at2"/>
<feature type="chain" id="PRO_5014828368" evidence="2">
    <location>
        <begin position="21"/>
        <end position="223"/>
    </location>
</feature>
<sequence length="223" mass="24769">MKRFIISLAAVALMPAFAQTANPGAKVDPKNNKVSRPVVEKPKVKLLSRDELRKCMDLSDANNVEAEAVKADQNTYKETAAALKAERDALQKADEAAGVALSEMKAEREAILKEFENIKAYAESKDPRPDREVLEARNKAYQERAKAFDARVTGINENNAKSNEARKAFGTKVDALNASFKALEERQEAHLDKVDTWKQECGNKSYDEEDEKAIKKERAAAGK</sequence>
<reference evidence="3 4" key="1">
    <citation type="submission" date="2018-01" db="EMBL/GenBank/DDBJ databases">
        <title>Draft genome sequence of Paucibacter aquatile CR182 isolated from freshwater of the Nakdong River.</title>
        <authorList>
            <person name="Choi A."/>
            <person name="Chung E.J."/>
        </authorList>
    </citation>
    <scope>NUCLEOTIDE SEQUENCE [LARGE SCALE GENOMIC DNA]</scope>
    <source>
        <strain evidence="3 4">CR182</strain>
    </source>
</reference>
<protein>
    <submittedName>
        <fullName evidence="3">Uncharacterized protein</fullName>
    </submittedName>
</protein>
<gene>
    <name evidence="3" type="ORF">C1O66_22220</name>
</gene>
<feature type="signal peptide" evidence="2">
    <location>
        <begin position="1"/>
        <end position="20"/>
    </location>
</feature>
<evidence type="ECO:0000313" key="3">
    <source>
        <dbReference type="EMBL" id="PND36408.1"/>
    </source>
</evidence>
<evidence type="ECO:0000256" key="2">
    <source>
        <dbReference type="SAM" id="SignalP"/>
    </source>
</evidence>
<feature type="compositionally biased region" description="Basic and acidic residues" evidence="1">
    <location>
        <begin position="212"/>
        <end position="223"/>
    </location>
</feature>
<keyword evidence="4" id="KW-1185">Reference proteome</keyword>
<accession>A0A2N8KSG4</accession>
<dbReference type="Proteomes" id="UP000235916">
    <property type="component" value="Unassembled WGS sequence"/>
</dbReference>
<name>A0A2N8KSG4_9BURK</name>
<comment type="caution">
    <text evidence="3">The sequence shown here is derived from an EMBL/GenBank/DDBJ whole genome shotgun (WGS) entry which is preliminary data.</text>
</comment>
<dbReference type="EMBL" id="POSP01000004">
    <property type="protein sequence ID" value="PND36408.1"/>
    <property type="molecule type" value="Genomic_DNA"/>
</dbReference>
<feature type="region of interest" description="Disordered" evidence="1">
    <location>
        <begin position="201"/>
        <end position="223"/>
    </location>
</feature>
<evidence type="ECO:0000256" key="1">
    <source>
        <dbReference type="SAM" id="MobiDB-lite"/>
    </source>
</evidence>
<proteinExistence type="predicted"/>
<keyword evidence="2" id="KW-0732">Signal</keyword>
<dbReference type="AlphaFoldDB" id="A0A2N8KSG4"/>
<evidence type="ECO:0000313" key="4">
    <source>
        <dbReference type="Proteomes" id="UP000235916"/>
    </source>
</evidence>